<proteinExistence type="predicted"/>
<gene>
    <name evidence="1" type="ORF">P5633_11715</name>
</gene>
<dbReference type="Proteomes" id="UP001214898">
    <property type="component" value="Chromosome"/>
</dbReference>
<dbReference type="Gene3D" id="3.90.320.10">
    <property type="match status" value="1"/>
</dbReference>
<reference evidence="1" key="1">
    <citation type="submission" date="2025-02" db="EMBL/GenBank/DDBJ databases">
        <title>Complete genome sequences of 52 Bacillus and Priestia strains isolated from West-African fermentations and 26 reference strains from the DSMZ collection.</title>
        <authorList>
            <person name="Wiedenbein E.S."/>
            <person name="Canoy T.S."/>
            <person name="Hui Y."/>
            <person name="Parkouda C."/>
            <person name="Dawende C."/>
            <person name="Ametefe E."/>
            <person name="Jespersen L."/>
            <person name="Nielsen D.S."/>
        </authorList>
    </citation>
    <scope>NUCLEOTIDE SEQUENCE</scope>
    <source>
        <strain evidence="1">PRO56</strain>
    </source>
</reference>
<name>A0AAX3RF54_BACIU</name>
<dbReference type="AlphaFoldDB" id="A0AAX3RF54"/>
<dbReference type="EMBL" id="CP120576">
    <property type="protein sequence ID" value="WEY83116.2"/>
    <property type="molecule type" value="Genomic_DNA"/>
</dbReference>
<organism evidence="1 2">
    <name type="scientific">Bacillus subtilis</name>
    <dbReference type="NCBI Taxonomy" id="1423"/>
    <lineage>
        <taxon>Bacteria</taxon>
        <taxon>Bacillati</taxon>
        <taxon>Bacillota</taxon>
        <taxon>Bacilli</taxon>
        <taxon>Bacillales</taxon>
        <taxon>Bacillaceae</taxon>
        <taxon>Bacillus</taxon>
    </lineage>
</organism>
<evidence type="ECO:0000313" key="1">
    <source>
        <dbReference type="EMBL" id="WEY83116.2"/>
    </source>
</evidence>
<dbReference type="InterPro" id="IPR011604">
    <property type="entry name" value="PDDEXK-like_dom_sf"/>
</dbReference>
<accession>A0AAX3RF54</accession>
<evidence type="ECO:0000313" key="2">
    <source>
        <dbReference type="Proteomes" id="UP001214898"/>
    </source>
</evidence>
<sequence length="237" mass="27222">MIQRDFLFMEKHFEKKTGRPCPFSFERNEDGTPMFEDFAKRSHKIERGGKTFHLYGTCDGIMRYVTEDGELLRVGLEIKSKQTSAARTSFHSLKKPDEKHVKQCVAYAEMYGVDLYVILYVNAAKKAWEYPEGEFEKSPDIRAFGVEISQADIDALLDRFVEIQTSVDERKPMTLDLNGWTFNGYKTAIAQSLTDAELAAIRDKVSQVRRSNVYESTKRQYAGALEFIEKVRKGEAV</sequence>
<evidence type="ECO:0008006" key="3">
    <source>
        <dbReference type="Google" id="ProtNLM"/>
    </source>
</evidence>
<protein>
    <recommendedName>
        <fullName evidence="3">YqaJ viral recombinase domain-containing protein</fullName>
    </recommendedName>
</protein>